<organism evidence="7 8">
    <name type="scientific">Limnovirga soli</name>
    <dbReference type="NCBI Taxonomy" id="2656915"/>
    <lineage>
        <taxon>Bacteria</taxon>
        <taxon>Pseudomonadati</taxon>
        <taxon>Bacteroidota</taxon>
        <taxon>Chitinophagia</taxon>
        <taxon>Chitinophagales</taxon>
        <taxon>Chitinophagaceae</taxon>
        <taxon>Limnovirga</taxon>
    </lineage>
</organism>
<keyword evidence="5" id="KW-0812">Transmembrane</keyword>
<dbReference type="InterPro" id="IPR006664">
    <property type="entry name" value="OMP_bac"/>
</dbReference>
<dbReference type="CDD" id="cd07185">
    <property type="entry name" value="OmpA_C-like"/>
    <property type="match status" value="1"/>
</dbReference>
<dbReference type="Proteomes" id="UP000598971">
    <property type="component" value="Unassembled WGS sequence"/>
</dbReference>
<keyword evidence="3" id="KW-0998">Cell outer membrane</keyword>
<dbReference type="PANTHER" id="PTHR30329">
    <property type="entry name" value="STATOR ELEMENT OF FLAGELLAR MOTOR COMPLEX"/>
    <property type="match status" value="1"/>
</dbReference>
<evidence type="ECO:0000256" key="2">
    <source>
        <dbReference type="ARBA" id="ARBA00023136"/>
    </source>
</evidence>
<dbReference type="PANTHER" id="PTHR30329:SF21">
    <property type="entry name" value="LIPOPROTEIN YIAD-RELATED"/>
    <property type="match status" value="1"/>
</dbReference>
<dbReference type="GO" id="GO:0009279">
    <property type="term" value="C:cell outer membrane"/>
    <property type="evidence" value="ECO:0007669"/>
    <property type="project" value="UniProtKB-SubCell"/>
</dbReference>
<evidence type="ECO:0000256" key="3">
    <source>
        <dbReference type="ARBA" id="ARBA00023237"/>
    </source>
</evidence>
<reference evidence="7" key="1">
    <citation type="submission" date="2019-10" db="EMBL/GenBank/DDBJ databases">
        <title>Draft genome sequence of Panacibacter sp. KCS-6.</title>
        <authorList>
            <person name="Yim K.J."/>
        </authorList>
    </citation>
    <scope>NUCLEOTIDE SEQUENCE</scope>
    <source>
        <strain evidence="7">KCS-6</strain>
    </source>
</reference>
<accession>A0A8J8FGD9</accession>
<dbReference type="EMBL" id="WHPF01000009">
    <property type="protein sequence ID" value="NNV56483.1"/>
    <property type="molecule type" value="Genomic_DNA"/>
</dbReference>
<dbReference type="InterPro" id="IPR036737">
    <property type="entry name" value="OmpA-like_sf"/>
</dbReference>
<keyword evidence="2 4" id="KW-0472">Membrane</keyword>
<evidence type="ECO:0000313" key="8">
    <source>
        <dbReference type="Proteomes" id="UP000598971"/>
    </source>
</evidence>
<dbReference type="InterPro" id="IPR006665">
    <property type="entry name" value="OmpA-like"/>
</dbReference>
<gene>
    <name evidence="7" type="ORF">GD597_13510</name>
</gene>
<dbReference type="Gene3D" id="3.30.1330.60">
    <property type="entry name" value="OmpA-like domain"/>
    <property type="match status" value="1"/>
</dbReference>
<protein>
    <submittedName>
        <fullName evidence="7">OmpA family protein</fullName>
    </submittedName>
</protein>
<proteinExistence type="predicted"/>
<dbReference type="AlphaFoldDB" id="A0A8J8FGD9"/>
<evidence type="ECO:0000256" key="1">
    <source>
        <dbReference type="ARBA" id="ARBA00004442"/>
    </source>
</evidence>
<name>A0A8J8FGD9_9BACT</name>
<evidence type="ECO:0000256" key="5">
    <source>
        <dbReference type="SAM" id="Phobius"/>
    </source>
</evidence>
<keyword evidence="5" id="KW-1133">Transmembrane helix</keyword>
<comment type="caution">
    <text evidence="7">The sequence shown here is derived from an EMBL/GenBank/DDBJ whole genome shotgun (WGS) entry which is preliminary data.</text>
</comment>
<dbReference type="Pfam" id="PF00691">
    <property type="entry name" value="OmpA"/>
    <property type="match status" value="1"/>
</dbReference>
<dbReference type="RefSeq" id="WP_171608425.1">
    <property type="nucleotide sequence ID" value="NZ_WHPF01000009.1"/>
</dbReference>
<evidence type="ECO:0000256" key="4">
    <source>
        <dbReference type="PROSITE-ProRule" id="PRU00473"/>
    </source>
</evidence>
<feature type="domain" description="OmpA-like" evidence="6">
    <location>
        <begin position="107"/>
        <end position="225"/>
    </location>
</feature>
<dbReference type="PRINTS" id="PR01021">
    <property type="entry name" value="OMPADOMAIN"/>
</dbReference>
<evidence type="ECO:0000259" key="6">
    <source>
        <dbReference type="PROSITE" id="PS51123"/>
    </source>
</evidence>
<feature type="transmembrane region" description="Helical" evidence="5">
    <location>
        <begin position="14"/>
        <end position="33"/>
    </location>
</feature>
<sequence length="225" mass="24146">MSHQQFDEGSVKKYTLTAILSFVILFCFLMLMMQCHGDYTISGEEIAEKAVVTIEDGAAIPEPVAATPVENPDATKVSLPGGIAIDALKGGIEDKLVAFLNNPNTKGGKDAWFDFNNINFNTNSTELTTESSSQLQNIVAILKAYPTLKIKIGGYTDKVGDSIGNIKLSQARAEAVLNSLKLMSANPDQLLGAEGYGSQYAKAAADAPDEARKADRRMALAVREK</sequence>
<dbReference type="InterPro" id="IPR050330">
    <property type="entry name" value="Bact_OuterMem_StrucFunc"/>
</dbReference>
<keyword evidence="8" id="KW-1185">Reference proteome</keyword>
<dbReference type="SUPFAM" id="SSF103088">
    <property type="entry name" value="OmpA-like"/>
    <property type="match status" value="1"/>
</dbReference>
<dbReference type="PROSITE" id="PS51123">
    <property type="entry name" value="OMPA_2"/>
    <property type="match status" value="1"/>
</dbReference>
<comment type="subcellular location">
    <subcellularLocation>
        <location evidence="1">Cell outer membrane</location>
    </subcellularLocation>
</comment>
<evidence type="ECO:0000313" key="7">
    <source>
        <dbReference type="EMBL" id="NNV56483.1"/>
    </source>
</evidence>